<feature type="binding site" evidence="2">
    <location>
        <position position="261"/>
    </location>
    <ligand>
        <name>Zn(2+)</name>
        <dbReference type="ChEBI" id="CHEBI:29105"/>
        <note>catalytic</note>
    </ligand>
</feature>
<evidence type="ECO:0000313" key="5">
    <source>
        <dbReference type="EMBL" id="QHH09617.1"/>
    </source>
</evidence>
<dbReference type="Proteomes" id="UP000464718">
    <property type="component" value="Chromosome i"/>
</dbReference>
<reference evidence="5 6" key="2">
    <citation type="submission" date="2018-12" db="EMBL/GenBank/DDBJ databases">
        <title>Genomic insights into the evolutionary origins and pathogenicity of five Vibrio parahaemolyticus strains isolated from the shrimp with acute hepatopancreatic necrosis disease (AHPND).</title>
        <authorList>
            <person name="Yang Q."/>
            <person name="Dong X."/>
            <person name="Xie G."/>
            <person name="Fu S."/>
            <person name="Zou P."/>
            <person name="Sun J."/>
            <person name="Wang Y."/>
            <person name="Huang J."/>
        </authorList>
    </citation>
    <scope>NUCLEOTIDE SEQUENCE [LARGE SCALE GENOMIC DNA]</scope>
    <source>
        <strain evidence="5 6">20160303005-1</strain>
    </source>
</reference>
<dbReference type="AlphaFoldDB" id="A0A7Z2MSI3"/>
<proteinExistence type="inferred from homology"/>
<evidence type="ECO:0000313" key="4">
    <source>
        <dbReference type="EMBL" id="HAS6679233.1"/>
    </source>
</evidence>
<reference evidence="4" key="1">
    <citation type="journal article" date="2018" name="Genome Biol.">
        <title>SKESA: strategic k-mer extension for scrupulous assemblies.</title>
        <authorList>
            <person name="Souvorov A."/>
            <person name="Agarwala R."/>
            <person name="Lipman D.J."/>
        </authorList>
    </citation>
    <scope>NUCLEOTIDE SEQUENCE</scope>
    <source>
        <strain evidence="4">1930</strain>
    </source>
</reference>
<feature type="binding site" evidence="2">
    <location>
        <position position="291"/>
    </location>
    <ligand>
        <name>Zn(2+)</name>
        <dbReference type="ChEBI" id="CHEBI:29105"/>
        <note>catalytic</note>
    </ligand>
</feature>
<dbReference type="CDD" id="cd06460">
    <property type="entry name" value="M32_Taq"/>
    <property type="match status" value="1"/>
</dbReference>
<evidence type="ECO:0000256" key="3">
    <source>
        <dbReference type="PIRSR" id="PIRSR006615-2"/>
    </source>
</evidence>
<dbReference type="Pfam" id="PF02074">
    <property type="entry name" value="Peptidase_M32"/>
    <property type="match status" value="2"/>
</dbReference>
<reference evidence="4" key="3">
    <citation type="submission" date="2019-12" db="EMBL/GenBank/DDBJ databases">
        <authorList>
            <consortium name="NCBI Pathogen Detection Project"/>
        </authorList>
    </citation>
    <scope>NUCLEOTIDE SEQUENCE</scope>
    <source>
        <strain evidence="4">1930</strain>
    </source>
</reference>
<evidence type="ECO:0000256" key="2">
    <source>
        <dbReference type="PIRSR" id="PIRSR006615-1"/>
    </source>
</evidence>
<evidence type="ECO:0000256" key="1">
    <source>
        <dbReference type="PIRNR" id="PIRNR006615"/>
    </source>
</evidence>
<dbReference type="EMBL" id="CP034298">
    <property type="protein sequence ID" value="QHH09617.1"/>
    <property type="molecule type" value="Genomic_DNA"/>
</dbReference>
<keyword evidence="1" id="KW-0482">Metalloprotease</keyword>
<dbReference type="GO" id="GO:0006508">
    <property type="term" value="P:proteolysis"/>
    <property type="evidence" value="ECO:0007669"/>
    <property type="project" value="UniProtKB-UniRule"/>
</dbReference>
<dbReference type="PRINTS" id="PR00998">
    <property type="entry name" value="CRBOXYPTASET"/>
</dbReference>
<sequence>MNAFTKLVEHSKKVANFGHLLEIVGWDQAAVMPSGGAEARSNAMAELEVHIHSLMTQPHLEDLFAQAEEETLATQERAMLREMKREWQLANLLPESLVQASSLAGSKCEHAWRTQRSNNDWVGFEKNWAEVVKLSQEEAEIRADANGTTPYDAMLNVYEPGTTSASLDTLFSDVKTWLPSLIDEAIEKQKSNNILLPNGHYPAEKQKALGLQVMKLLQFDFEHGRLDESVHPFCGGVPTDVRITTRYDESEFMQSLMGIVHETGHARYEQGLPKELAGTPAGEARSMGIHESQSLFFEMQIGRNNAFIDHLARLASNHFSGNEFAKDNLAKIYTRVEKGFIRVDADELTYPAHVILRYEIERDLMNGAIKHTDVPELWNEKMKAYLGLSTEGNFKNGCMQDIHWTDGGRTLITTRQPAENKGKRKNTYNYRDGCMQDIHWCDGSFGYFPSYTLGAMYAAQFMAAMRKTIDVDDAIRSGNLSPIFAWLSKNIWSKGSLLTTDELVKAATGEVLNPEHFKNHLKSRYLG</sequence>
<keyword evidence="1" id="KW-0645">Protease</keyword>
<keyword evidence="1" id="KW-0378">Hydrolase</keyword>
<organism evidence="4">
    <name type="scientific">Vibrio parahaemolyticus</name>
    <dbReference type="NCBI Taxonomy" id="670"/>
    <lineage>
        <taxon>Bacteria</taxon>
        <taxon>Pseudomonadati</taxon>
        <taxon>Pseudomonadota</taxon>
        <taxon>Gammaproteobacteria</taxon>
        <taxon>Vibrionales</taxon>
        <taxon>Vibrionaceae</taxon>
        <taxon>Vibrio</taxon>
    </lineage>
</organism>
<dbReference type="EC" id="3.4.17.19" evidence="1"/>
<dbReference type="RefSeq" id="WP_114867594.1">
    <property type="nucleotide sequence ID" value="NZ_CP034298.1"/>
</dbReference>
<gene>
    <name evidence="5" type="ORF">EHC69_09595</name>
    <name evidence="4" type="ORF">I7278_20780</name>
</gene>
<keyword evidence="1 2" id="KW-0479">Metal-binding</keyword>
<dbReference type="PIRSF" id="PIRSF006615">
    <property type="entry name" value="Zn_crbxpep_Taq"/>
    <property type="match status" value="1"/>
</dbReference>
<dbReference type="Gene3D" id="1.10.1370.30">
    <property type="match status" value="2"/>
</dbReference>
<dbReference type="SUPFAM" id="SSF55486">
    <property type="entry name" value="Metalloproteases ('zincins'), catalytic domain"/>
    <property type="match status" value="2"/>
</dbReference>
<dbReference type="GO" id="GO:0046872">
    <property type="term" value="F:metal ion binding"/>
    <property type="evidence" value="ECO:0007669"/>
    <property type="project" value="UniProtKB-KW"/>
</dbReference>
<dbReference type="PANTHER" id="PTHR34217">
    <property type="entry name" value="METAL-DEPENDENT CARBOXYPEPTIDASE"/>
    <property type="match status" value="1"/>
</dbReference>
<comment type="similarity">
    <text evidence="1">Belongs to the peptidase M32 family.</text>
</comment>
<protein>
    <recommendedName>
        <fullName evidence="1">Metal-dependent carboxypeptidase</fullName>
        <ecNumber evidence="1">3.4.17.19</ecNumber>
    </recommendedName>
</protein>
<dbReference type="GO" id="GO:0004181">
    <property type="term" value="F:metallocarboxypeptidase activity"/>
    <property type="evidence" value="ECO:0007669"/>
    <property type="project" value="UniProtKB-UniRule"/>
</dbReference>
<evidence type="ECO:0000313" key="6">
    <source>
        <dbReference type="Proteomes" id="UP000464718"/>
    </source>
</evidence>
<comment type="function">
    <text evidence="1">Broad specificity carboxypetidase that releases amino acids sequentially from the C-terminus, including neutral, aromatic, polar and basic residues.</text>
</comment>
<keyword evidence="2" id="KW-0862">Zinc</keyword>
<dbReference type="PROSITE" id="PS52034">
    <property type="entry name" value="PEPTIDASE_M32"/>
    <property type="match status" value="1"/>
</dbReference>
<dbReference type="EMBL" id="DACQKT010000013">
    <property type="protein sequence ID" value="HAS6679233.1"/>
    <property type="molecule type" value="Genomic_DNA"/>
</dbReference>
<accession>A0A7Z2MSI3</accession>
<comment type="cofactor">
    <cofactor evidence="2">
        <name>Zn(2+)</name>
        <dbReference type="ChEBI" id="CHEBI:29105"/>
    </cofactor>
    <text evidence="2">Binds 1 zinc ion per subunit.</text>
</comment>
<comment type="catalytic activity">
    <reaction evidence="1">
        <text>Release of a C-terminal amino acid with broad specificity, except for -Pro.</text>
        <dbReference type="EC" id="3.4.17.19"/>
    </reaction>
</comment>
<keyword evidence="1 4" id="KW-0121">Carboxypeptidase</keyword>
<feature type="binding site" evidence="2">
    <location>
        <position position="265"/>
    </location>
    <ligand>
        <name>Zn(2+)</name>
        <dbReference type="ChEBI" id="CHEBI:29105"/>
        <note>catalytic</note>
    </ligand>
</feature>
<dbReference type="InterPro" id="IPR001333">
    <property type="entry name" value="Peptidase_M32_Taq"/>
</dbReference>
<name>A0A7Z2MSI3_VIBPH</name>
<dbReference type="Proteomes" id="UP000856022">
    <property type="component" value="Unassembled WGS sequence"/>
</dbReference>
<feature type="active site" description="Proton donor/acceptor" evidence="3">
    <location>
        <position position="262"/>
    </location>
</feature>
<dbReference type="PANTHER" id="PTHR34217:SF1">
    <property type="entry name" value="CARBOXYPEPTIDASE 1"/>
    <property type="match status" value="1"/>
</dbReference>